<reference evidence="1 2" key="1">
    <citation type="submission" date="2023-02" db="EMBL/GenBank/DDBJ databases">
        <title>Complete genome sequence of a novel bacterium Oceanimonas sp. NTOU-MSR1 isolated from marine coast sediment.</title>
        <authorList>
            <person name="Yang H.-T."/>
            <person name="Chen Y.-L."/>
            <person name="Ho Y.-N."/>
        </authorList>
    </citation>
    <scope>NUCLEOTIDE SEQUENCE [LARGE SCALE GENOMIC DNA]</scope>
    <source>
        <strain evidence="1 2">NTOU-MSR1</strain>
    </source>
</reference>
<keyword evidence="2" id="KW-1185">Reference proteome</keyword>
<accession>A0AA50QCZ7</accession>
<sequence length="71" mass="7497">MKIVQSCNLSAAAIKTTKIDISAVCTHQINVMARLLCHGISDGIVNHSDIQTALTVIMEKSDAALAAMSEV</sequence>
<gene>
    <name evidence="1" type="ORF">PU634_05290</name>
</gene>
<evidence type="ECO:0000313" key="1">
    <source>
        <dbReference type="EMBL" id="WMC11782.1"/>
    </source>
</evidence>
<dbReference type="EMBL" id="CP118224">
    <property type="protein sequence ID" value="WMC11782.1"/>
    <property type="molecule type" value="Genomic_DNA"/>
</dbReference>
<dbReference type="Proteomes" id="UP001223802">
    <property type="component" value="Chromosome"/>
</dbReference>
<organism evidence="1 2">
    <name type="scientific">Oceanimonas pelagia</name>
    <dbReference type="NCBI Taxonomy" id="3028314"/>
    <lineage>
        <taxon>Bacteria</taxon>
        <taxon>Pseudomonadati</taxon>
        <taxon>Pseudomonadota</taxon>
        <taxon>Gammaproteobacteria</taxon>
        <taxon>Aeromonadales</taxon>
        <taxon>Aeromonadaceae</taxon>
        <taxon>Oceanimonas</taxon>
    </lineage>
</organism>
<dbReference type="RefSeq" id="WP_306763018.1">
    <property type="nucleotide sequence ID" value="NZ_CP118224.1"/>
</dbReference>
<dbReference type="AlphaFoldDB" id="A0AA50QCZ7"/>
<protein>
    <submittedName>
        <fullName evidence="1">Uncharacterized protein</fullName>
    </submittedName>
</protein>
<proteinExistence type="predicted"/>
<evidence type="ECO:0000313" key="2">
    <source>
        <dbReference type="Proteomes" id="UP001223802"/>
    </source>
</evidence>
<name>A0AA50QCZ7_9GAMM</name>
<dbReference type="KEGG" id="ope:PU634_05290"/>